<name>A0A836LLW5_9TRYP</name>
<dbReference type="OrthoDB" id="4062651at2759"/>
<evidence type="ECO:0000313" key="7">
    <source>
        <dbReference type="Proteomes" id="UP000674318"/>
    </source>
</evidence>
<evidence type="ECO:0000256" key="3">
    <source>
        <dbReference type="PROSITE-ProRule" id="PRU10141"/>
    </source>
</evidence>
<dbReference type="PANTHER" id="PTHR24348:SF67">
    <property type="entry name" value="KINASE, PUTATIVE-RELATED"/>
    <property type="match status" value="1"/>
</dbReference>
<feature type="region of interest" description="Disordered" evidence="4">
    <location>
        <begin position="814"/>
        <end position="847"/>
    </location>
</feature>
<feature type="region of interest" description="Disordered" evidence="4">
    <location>
        <begin position="439"/>
        <end position="566"/>
    </location>
</feature>
<feature type="region of interest" description="Disordered" evidence="4">
    <location>
        <begin position="1179"/>
        <end position="1200"/>
    </location>
</feature>
<dbReference type="GO" id="GO:0000407">
    <property type="term" value="C:phagophore assembly site"/>
    <property type="evidence" value="ECO:0007669"/>
    <property type="project" value="TreeGrafter"/>
</dbReference>
<sequence length="1303" mass="141410">MSSSRTGGGGSGDRRNTTGDDDHLSSIGDKYNAVNPFSGRTQSSDEHTDCDDDNDDDNNGGDDDSERQHFRVAAAGDAEEDNGADCVRPGSPFLHRRDRRCKPSIDTAPAPDAPLHQAAGGVLSVDKNLPGVQESSSLLSSSLRPCQRLLPTVSCDSIRLSIASSNSSGDERRIQGREAMQTRAGNDDDSDNDGNTKGGRTESVADSMGSSPPVVTLWSVASDLRRKRIKKVSHYILGPLLGEGSYGVVRDCINLNTDNADRRFSRCAIKIISGSYATCGTQTITPSQARWRRRSATAENDKAQGSNGAVSTLKRTSGAQYRRDEDLRRQETLQRELRNLQRFHSKNIIRALDTFTRYSKEYVVMPIAICSMQQLVEELLRTRWHEAVREWRRSHRCQGKDKRGTVVPSASSQQAQPPPEELSWISIVTSAMGEVDMDNSSCMLESDGNDVDCGDDSDKGAHEGGSKTRQLHPCGAITAKEGQADRTGQSRRPHRFDSADFSNPTRVTHRDVRSRDFSYECHPSDLPQVRLGGSSFPAFAGGHHRSDSDSGSGADDTSDSSSGSTTGTLSSIAVMSATPPALCAAAPPLKYNDLIGKGTNGAGPDGSENEPAAIALPSPAGFSRYKRPRVSLPLCSPTLLKGILYQLISGVAYLHRQHLAHNDIKPSNVLFFEDGTVKLADLGSVSDTYNDQGSALCASPELCKYFYGAATPPPSFSQSTQDVGKDAAQPSDMWCCGLILYYLITGMPGPLPVHMRYSRSLRSKQTTQQFRLFSRDGHTRQSALPPIITRYQLYREIAHQKMPVDLSGLPDIVPPDMGDDALHPTTMATPNTGEAPKGDSGDNSGAMPTYPHNSVRNLLAGLLELDPLRRLTAEQALHHPWLRMAFRSKTNVVSKNTANNTNGKPHEDAQRPSKMPSQQAMEEAIQRDVARRVMESRHVQHMLRLDQQRHLQFVADCCNMLKVDIPPEIIKAHTREPYRRDSGAAAAAALSERSSRLGDRPTHTGSPRPHDRAGNNEWSVTSCNSSNAIPARMFLRDNTRPSVMPPGCVDTELFLPLSEEDYYEQKSGKKEFDVRVLRRKPLVVAQLKDYLHNVVLVQCGYRTGPDPDCQAMVSLRAATENNSSGRRYYSGGTQQPAVIITSGASGGIDRCGQPNRLLPMPTAVAAAAVRHDRFDTAAANNNGESADVCNSGPHHQPRTRMDGGYRVIVADSSTGVTAGGGATTSRTTTVTGRALTTDASLFGAVVQSGSSAPGDTANGSGSRRRRRMASGSREQENHNTSETPSEEVKVAMRESSKCLCGLV</sequence>
<dbReference type="PROSITE" id="PS00107">
    <property type="entry name" value="PROTEIN_KINASE_ATP"/>
    <property type="match status" value="1"/>
</dbReference>
<dbReference type="PROSITE" id="PS00108">
    <property type="entry name" value="PROTEIN_KINASE_ST"/>
    <property type="match status" value="1"/>
</dbReference>
<dbReference type="InterPro" id="IPR008271">
    <property type="entry name" value="Ser/Thr_kinase_AS"/>
</dbReference>
<dbReference type="GO" id="GO:0004674">
    <property type="term" value="F:protein serine/threonine kinase activity"/>
    <property type="evidence" value="ECO:0007669"/>
    <property type="project" value="InterPro"/>
</dbReference>
<dbReference type="InterPro" id="IPR000719">
    <property type="entry name" value="Prot_kinase_dom"/>
</dbReference>
<feature type="compositionally biased region" description="Acidic residues" evidence="4">
    <location>
        <begin position="48"/>
        <end position="65"/>
    </location>
</feature>
<dbReference type="GO" id="GO:0005524">
    <property type="term" value="F:ATP binding"/>
    <property type="evidence" value="ECO:0007669"/>
    <property type="project" value="UniProtKB-UniRule"/>
</dbReference>
<dbReference type="PANTHER" id="PTHR24348">
    <property type="entry name" value="SERINE/THREONINE-PROTEIN KINASE UNC-51-RELATED"/>
    <property type="match status" value="1"/>
</dbReference>
<dbReference type="GO" id="GO:0005776">
    <property type="term" value="C:autophagosome"/>
    <property type="evidence" value="ECO:0007669"/>
    <property type="project" value="TreeGrafter"/>
</dbReference>
<dbReference type="PROSITE" id="PS50011">
    <property type="entry name" value="PROTEIN_KINASE_DOM"/>
    <property type="match status" value="1"/>
</dbReference>
<feature type="compositionally biased region" description="Basic and acidic residues" evidence="4">
    <location>
        <begin position="456"/>
        <end position="466"/>
    </location>
</feature>
<dbReference type="Proteomes" id="UP000674318">
    <property type="component" value="Chromosome 3"/>
</dbReference>
<feature type="compositionally biased region" description="Gly residues" evidence="4">
    <location>
        <begin position="1"/>
        <end position="11"/>
    </location>
</feature>
<dbReference type="GeneID" id="94293729"/>
<dbReference type="SUPFAM" id="SSF56112">
    <property type="entry name" value="Protein kinase-like (PK-like)"/>
    <property type="match status" value="1"/>
</dbReference>
<dbReference type="GO" id="GO:0016020">
    <property type="term" value="C:membrane"/>
    <property type="evidence" value="ECO:0007669"/>
    <property type="project" value="TreeGrafter"/>
</dbReference>
<dbReference type="Gene3D" id="3.30.200.20">
    <property type="entry name" value="Phosphorylase Kinase, domain 1"/>
    <property type="match status" value="1"/>
</dbReference>
<dbReference type="GO" id="GO:0000045">
    <property type="term" value="P:autophagosome assembly"/>
    <property type="evidence" value="ECO:0007669"/>
    <property type="project" value="TreeGrafter"/>
</dbReference>
<dbReference type="GO" id="GO:0005829">
    <property type="term" value="C:cytosol"/>
    <property type="evidence" value="ECO:0007669"/>
    <property type="project" value="TreeGrafter"/>
</dbReference>
<keyword evidence="7" id="KW-1185">Reference proteome</keyword>
<protein>
    <recommendedName>
        <fullName evidence="5">Protein kinase domain-containing protein</fullName>
    </recommendedName>
</protein>
<feature type="region of interest" description="Disordered" evidence="4">
    <location>
        <begin position="395"/>
        <end position="420"/>
    </location>
</feature>
<dbReference type="SMART" id="SM00220">
    <property type="entry name" value="S_TKc"/>
    <property type="match status" value="1"/>
</dbReference>
<feature type="compositionally biased region" description="Basic and acidic residues" evidence="4">
    <location>
        <begin position="12"/>
        <end position="24"/>
    </location>
</feature>
<feature type="domain" description="Protein kinase" evidence="5">
    <location>
        <begin position="235"/>
        <end position="882"/>
    </location>
</feature>
<feature type="compositionally biased region" description="Basic and acidic residues" evidence="4">
    <location>
        <begin position="993"/>
        <end position="1014"/>
    </location>
</feature>
<dbReference type="InterPro" id="IPR017441">
    <property type="entry name" value="Protein_kinase_ATP_BS"/>
</dbReference>
<dbReference type="KEGG" id="phet:94293729"/>
<feature type="compositionally biased region" description="Polar residues" evidence="4">
    <location>
        <begin position="303"/>
        <end position="319"/>
    </location>
</feature>
<proteinExistence type="predicted"/>
<feature type="compositionally biased region" description="Basic and acidic residues" evidence="4">
    <location>
        <begin position="508"/>
        <end position="523"/>
    </location>
</feature>
<evidence type="ECO:0000313" key="6">
    <source>
        <dbReference type="EMBL" id="KAG5511896.1"/>
    </source>
</evidence>
<feature type="region of interest" description="Disordered" evidence="4">
    <location>
        <begin position="1246"/>
        <end position="1290"/>
    </location>
</feature>
<feature type="compositionally biased region" description="Low complexity" evidence="4">
    <location>
        <begin position="549"/>
        <end position="566"/>
    </location>
</feature>
<feature type="region of interest" description="Disordered" evidence="4">
    <location>
        <begin position="179"/>
        <end position="212"/>
    </location>
</feature>
<dbReference type="Pfam" id="PF00069">
    <property type="entry name" value="Pkinase"/>
    <property type="match status" value="1"/>
</dbReference>
<keyword evidence="1 3" id="KW-0547">Nucleotide-binding</keyword>
<feature type="binding site" evidence="3">
    <location>
        <position position="270"/>
    </location>
    <ligand>
        <name>ATP</name>
        <dbReference type="ChEBI" id="CHEBI:30616"/>
    </ligand>
</feature>
<evidence type="ECO:0000259" key="5">
    <source>
        <dbReference type="PROSITE" id="PS50011"/>
    </source>
</evidence>
<evidence type="ECO:0000256" key="4">
    <source>
        <dbReference type="SAM" id="MobiDB-lite"/>
    </source>
</evidence>
<evidence type="ECO:0000256" key="2">
    <source>
        <dbReference type="ARBA" id="ARBA00022840"/>
    </source>
</evidence>
<organism evidence="6 7">
    <name type="scientific">Porcisia hertigi</name>
    <dbReference type="NCBI Taxonomy" id="2761500"/>
    <lineage>
        <taxon>Eukaryota</taxon>
        <taxon>Discoba</taxon>
        <taxon>Euglenozoa</taxon>
        <taxon>Kinetoplastea</taxon>
        <taxon>Metakinetoplastina</taxon>
        <taxon>Trypanosomatida</taxon>
        <taxon>Trypanosomatidae</taxon>
        <taxon>Leishmaniinae</taxon>
        <taxon>Porcisia</taxon>
    </lineage>
</organism>
<comment type="caution">
    <text evidence="6">The sequence shown here is derived from an EMBL/GenBank/DDBJ whole genome shotgun (WGS) entry which is preliminary data.</text>
</comment>
<gene>
    <name evidence="6" type="ORF">JKF63_07721</name>
</gene>
<dbReference type="GO" id="GO:0010506">
    <property type="term" value="P:regulation of autophagy"/>
    <property type="evidence" value="ECO:0007669"/>
    <property type="project" value="InterPro"/>
</dbReference>
<feature type="region of interest" description="Disordered" evidence="4">
    <location>
        <begin position="292"/>
        <end position="325"/>
    </location>
</feature>
<feature type="region of interest" description="Disordered" evidence="4">
    <location>
        <begin position="975"/>
        <end position="1021"/>
    </location>
</feature>
<dbReference type="EMBL" id="JAFJZO010000003">
    <property type="protein sequence ID" value="KAG5511896.1"/>
    <property type="molecule type" value="Genomic_DNA"/>
</dbReference>
<keyword evidence="2 3" id="KW-0067">ATP-binding</keyword>
<dbReference type="InterPro" id="IPR045269">
    <property type="entry name" value="Atg1-like"/>
</dbReference>
<evidence type="ECO:0000256" key="1">
    <source>
        <dbReference type="ARBA" id="ARBA00022741"/>
    </source>
</evidence>
<dbReference type="RefSeq" id="XP_067759852.1">
    <property type="nucleotide sequence ID" value="XM_067903652.1"/>
</dbReference>
<dbReference type="InterPro" id="IPR011009">
    <property type="entry name" value="Kinase-like_dom_sf"/>
</dbReference>
<feature type="region of interest" description="Disordered" evidence="4">
    <location>
        <begin position="895"/>
        <end position="921"/>
    </location>
</feature>
<dbReference type="Gene3D" id="1.10.510.10">
    <property type="entry name" value="Transferase(Phosphotransferase) domain 1"/>
    <property type="match status" value="1"/>
</dbReference>
<accession>A0A836LLW5</accession>
<feature type="region of interest" description="Disordered" evidence="4">
    <location>
        <begin position="1"/>
        <end position="116"/>
    </location>
</feature>
<reference evidence="6 7" key="1">
    <citation type="submission" date="2021-02" db="EMBL/GenBank/DDBJ databases">
        <title>Porcisia hertigi Genome sequencing and assembly.</title>
        <authorList>
            <person name="Almutairi H."/>
            <person name="Gatherer D."/>
        </authorList>
    </citation>
    <scope>NUCLEOTIDE SEQUENCE [LARGE SCALE GENOMIC DNA]</scope>
    <source>
        <strain evidence="6 7">C119</strain>
    </source>
</reference>